<dbReference type="GO" id="GO:0005911">
    <property type="term" value="C:cell-cell junction"/>
    <property type="evidence" value="ECO:0007669"/>
    <property type="project" value="TreeGrafter"/>
</dbReference>
<dbReference type="OrthoDB" id="6106100at2759"/>
<dbReference type="Proteomes" id="UP000261660">
    <property type="component" value="Unplaced"/>
</dbReference>
<dbReference type="InterPro" id="IPR036179">
    <property type="entry name" value="Ig-like_dom_sf"/>
</dbReference>
<organism evidence="9 10">
    <name type="scientific">Labrus bergylta</name>
    <name type="common">ballan wrasse</name>
    <dbReference type="NCBI Taxonomy" id="56723"/>
    <lineage>
        <taxon>Eukaryota</taxon>
        <taxon>Metazoa</taxon>
        <taxon>Chordata</taxon>
        <taxon>Craniata</taxon>
        <taxon>Vertebrata</taxon>
        <taxon>Euteleostomi</taxon>
        <taxon>Actinopterygii</taxon>
        <taxon>Neopterygii</taxon>
        <taxon>Teleostei</taxon>
        <taxon>Neoteleostei</taxon>
        <taxon>Acanthomorphata</taxon>
        <taxon>Eupercaria</taxon>
        <taxon>Labriformes</taxon>
        <taxon>Labridae</taxon>
        <taxon>Labrus</taxon>
    </lineage>
</organism>
<evidence type="ECO:0000256" key="5">
    <source>
        <dbReference type="ARBA" id="ARBA00023319"/>
    </source>
</evidence>
<dbReference type="PROSITE" id="PS50835">
    <property type="entry name" value="IG_LIKE"/>
    <property type="match status" value="2"/>
</dbReference>
<evidence type="ECO:0000256" key="6">
    <source>
        <dbReference type="SAM" id="Phobius"/>
    </source>
</evidence>
<sequence length="250" mass="27610">MKLMYGPPLFHLLLYFASHTLGVRIESVPAVNSDGLIQMELEQSVSLVCQPEGVLETDEELVWLRNGAAVSLKEGNTKGRSQVCVTPVISGDNEATFTCHLRKNATISASVTLNVTYPPQLSGSQEISIEEEETLVLGCDIWANPQVSSLSWMLNGSTVDLLEGVFTVTNDGFTSQLSTNRVEKNLHEGTYQCIAHSSMYGRYDQVFYVTVTERTIKFPLMPLIAGLVVVFLTTLLAVASRWKNIRKCCK</sequence>
<evidence type="ECO:0000313" key="9">
    <source>
        <dbReference type="Ensembl" id="ENSLBEP00000019641.1"/>
    </source>
</evidence>
<keyword evidence="10" id="KW-1185">Reference proteome</keyword>
<dbReference type="RefSeq" id="XP_065819072.1">
    <property type="nucleotide sequence ID" value="XM_065963000.1"/>
</dbReference>
<dbReference type="RefSeq" id="XP_020508626.1">
    <property type="nucleotide sequence ID" value="XM_020652970.3"/>
</dbReference>
<dbReference type="GeneTree" id="ENSGT00510000048311"/>
<dbReference type="GeneID" id="109998205"/>
<evidence type="ECO:0000256" key="3">
    <source>
        <dbReference type="ARBA" id="ARBA00023157"/>
    </source>
</evidence>
<dbReference type="InterPro" id="IPR003599">
    <property type="entry name" value="Ig_sub"/>
</dbReference>
<evidence type="ECO:0000256" key="4">
    <source>
        <dbReference type="ARBA" id="ARBA00023180"/>
    </source>
</evidence>
<keyword evidence="4" id="KW-0325">Glycoprotein</keyword>
<feature type="domain" description="Ig-like" evidence="8">
    <location>
        <begin position="29"/>
        <end position="112"/>
    </location>
</feature>
<dbReference type="InParanoid" id="A0A3Q3FH95"/>
<dbReference type="PANTHER" id="PTHR11640">
    <property type="entry name" value="NEPHRIN"/>
    <property type="match status" value="1"/>
</dbReference>
<keyword evidence="3" id="KW-1015">Disulfide bond</keyword>
<evidence type="ECO:0000313" key="10">
    <source>
        <dbReference type="Proteomes" id="UP000261660"/>
    </source>
</evidence>
<dbReference type="STRING" id="56723.ENSLBEP00000019641"/>
<keyword evidence="2 6" id="KW-0472">Membrane</keyword>
<dbReference type="AlphaFoldDB" id="A0A3Q3FH95"/>
<evidence type="ECO:0000256" key="7">
    <source>
        <dbReference type="SAM" id="SignalP"/>
    </source>
</evidence>
<evidence type="ECO:0000256" key="2">
    <source>
        <dbReference type="ARBA" id="ARBA00023136"/>
    </source>
</evidence>
<dbReference type="Ensembl" id="ENSLBET00000020710.1">
    <property type="protein sequence ID" value="ENSLBEP00000019641.1"/>
    <property type="gene ID" value="ENSLBEG00000015110.1"/>
</dbReference>
<dbReference type="GO" id="GO:0005886">
    <property type="term" value="C:plasma membrane"/>
    <property type="evidence" value="ECO:0007669"/>
    <property type="project" value="TreeGrafter"/>
</dbReference>
<reference evidence="9" key="1">
    <citation type="submission" date="2025-08" db="UniProtKB">
        <authorList>
            <consortium name="Ensembl"/>
        </authorList>
    </citation>
    <scope>IDENTIFICATION</scope>
</reference>
<evidence type="ECO:0000259" key="8">
    <source>
        <dbReference type="PROSITE" id="PS50835"/>
    </source>
</evidence>
<dbReference type="Gene3D" id="2.60.40.10">
    <property type="entry name" value="Immunoglobulins"/>
    <property type="match status" value="2"/>
</dbReference>
<keyword evidence="5" id="KW-0393">Immunoglobulin domain</keyword>
<dbReference type="PANTHER" id="PTHR11640:SF31">
    <property type="entry name" value="IRREGULAR CHIASM C-ROUGHEST PROTEIN-RELATED"/>
    <property type="match status" value="1"/>
</dbReference>
<feature type="transmembrane region" description="Helical" evidence="6">
    <location>
        <begin position="220"/>
        <end position="240"/>
    </location>
</feature>
<dbReference type="InterPro" id="IPR013783">
    <property type="entry name" value="Ig-like_fold"/>
</dbReference>
<dbReference type="GO" id="GO:0098609">
    <property type="term" value="P:cell-cell adhesion"/>
    <property type="evidence" value="ECO:0007669"/>
    <property type="project" value="TreeGrafter"/>
</dbReference>
<name>A0A3Q3FH95_9LABR</name>
<feature type="signal peptide" evidence="7">
    <location>
        <begin position="1"/>
        <end position="22"/>
    </location>
</feature>
<dbReference type="InterPro" id="IPR051275">
    <property type="entry name" value="Cell_adhesion_signaling"/>
</dbReference>
<proteinExistence type="predicted"/>
<dbReference type="GO" id="GO:0050839">
    <property type="term" value="F:cell adhesion molecule binding"/>
    <property type="evidence" value="ECO:0007669"/>
    <property type="project" value="TreeGrafter"/>
</dbReference>
<dbReference type="RefSeq" id="XP_020508625.1">
    <property type="nucleotide sequence ID" value="XM_020652969.3"/>
</dbReference>
<keyword evidence="6" id="KW-0812">Transmembrane</keyword>
<dbReference type="InterPro" id="IPR007110">
    <property type="entry name" value="Ig-like_dom"/>
</dbReference>
<dbReference type="SUPFAM" id="SSF48726">
    <property type="entry name" value="Immunoglobulin"/>
    <property type="match status" value="2"/>
</dbReference>
<accession>A0A3Q3FH95</accession>
<dbReference type="Pfam" id="PF13927">
    <property type="entry name" value="Ig_3"/>
    <property type="match status" value="1"/>
</dbReference>
<dbReference type="CDD" id="cd00096">
    <property type="entry name" value="Ig"/>
    <property type="match status" value="1"/>
</dbReference>
<protein>
    <submittedName>
        <fullName evidence="9">Transmembrane and immunoglobulin domain containing 1</fullName>
    </submittedName>
</protein>
<comment type="subcellular location">
    <subcellularLocation>
        <location evidence="1">Membrane</location>
        <topology evidence="1">Single-pass type I membrane protein</topology>
    </subcellularLocation>
</comment>
<dbReference type="SMART" id="SM00409">
    <property type="entry name" value="IG"/>
    <property type="match status" value="2"/>
</dbReference>
<dbReference type="CTD" id="388364"/>
<keyword evidence="7" id="KW-0732">Signal</keyword>
<feature type="domain" description="Ig-like" evidence="8">
    <location>
        <begin position="119"/>
        <end position="212"/>
    </location>
</feature>
<feature type="chain" id="PRO_5018632462" evidence="7">
    <location>
        <begin position="23"/>
        <end position="250"/>
    </location>
</feature>
<keyword evidence="6" id="KW-1133">Transmembrane helix</keyword>
<reference evidence="9" key="2">
    <citation type="submission" date="2025-09" db="UniProtKB">
        <authorList>
            <consortium name="Ensembl"/>
        </authorList>
    </citation>
    <scope>IDENTIFICATION</scope>
</reference>
<evidence type="ECO:0000256" key="1">
    <source>
        <dbReference type="ARBA" id="ARBA00004479"/>
    </source>
</evidence>